<accession>A0ABD0YMP2</accession>
<evidence type="ECO:0000313" key="2">
    <source>
        <dbReference type="Proteomes" id="UP001558652"/>
    </source>
</evidence>
<name>A0ABD0YMP2_9HEMI</name>
<gene>
    <name evidence="1" type="ORF">AAG570_010336</name>
</gene>
<dbReference type="AlphaFoldDB" id="A0ABD0YMP2"/>
<reference evidence="1 2" key="1">
    <citation type="submission" date="2024-07" db="EMBL/GenBank/DDBJ databases">
        <title>Chromosome-level genome assembly of the water stick insect Ranatra chinensis (Heteroptera: Nepidae).</title>
        <authorList>
            <person name="Liu X."/>
        </authorList>
    </citation>
    <scope>NUCLEOTIDE SEQUENCE [LARGE SCALE GENOMIC DNA]</scope>
    <source>
        <strain evidence="1">Cailab_2021Rc</strain>
        <tissue evidence="1">Muscle</tissue>
    </source>
</reference>
<keyword evidence="2" id="KW-1185">Reference proteome</keyword>
<organism evidence="1 2">
    <name type="scientific">Ranatra chinensis</name>
    <dbReference type="NCBI Taxonomy" id="642074"/>
    <lineage>
        <taxon>Eukaryota</taxon>
        <taxon>Metazoa</taxon>
        <taxon>Ecdysozoa</taxon>
        <taxon>Arthropoda</taxon>
        <taxon>Hexapoda</taxon>
        <taxon>Insecta</taxon>
        <taxon>Pterygota</taxon>
        <taxon>Neoptera</taxon>
        <taxon>Paraneoptera</taxon>
        <taxon>Hemiptera</taxon>
        <taxon>Heteroptera</taxon>
        <taxon>Panheteroptera</taxon>
        <taxon>Nepomorpha</taxon>
        <taxon>Nepidae</taxon>
        <taxon>Ranatrinae</taxon>
        <taxon>Ranatra</taxon>
    </lineage>
</organism>
<comment type="caution">
    <text evidence="1">The sequence shown here is derived from an EMBL/GenBank/DDBJ whole genome shotgun (WGS) entry which is preliminary data.</text>
</comment>
<dbReference type="EMBL" id="JBFDAA010000005">
    <property type="protein sequence ID" value="KAL1132381.1"/>
    <property type="molecule type" value="Genomic_DNA"/>
</dbReference>
<dbReference type="Proteomes" id="UP001558652">
    <property type="component" value="Unassembled WGS sequence"/>
</dbReference>
<evidence type="ECO:0008006" key="3">
    <source>
        <dbReference type="Google" id="ProtNLM"/>
    </source>
</evidence>
<evidence type="ECO:0000313" key="1">
    <source>
        <dbReference type="EMBL" id="KAL1132381.1"/>
    </source>
</evidence>
<proteinExistence type="predicted"/>
<protein>
    <recommendedName>
        <fullName evidence="3">Lipocalin/cytosolic fatty-acid binding domain-containing protein</fullName>
    </recommendedName>
</protein>
<sequence length="141" mass="15737">MLQVLGTWHAVEIIQHRENKAQVIGRTKVSSCPTLVLSRPEAHIIRLLWTEKAVIVQYNFFVVDLNRPGYWVSSGAQNGSELYSVVMARKKQLPHEEITGVHKMLAARGFVTYSVKEACRDSASAVFAGSLLLVTFVTLLL</sequence>